<accession>A0A2H1KKR4</accession>
<evidence type="ECO:0000313" key="1">
    <source>
        <dbReference type="EMBL" id="SMY00311.1"/>
    </source>
</evidence>
<gene>
    <name evidence="1" type="ORF">BI49514_03133</name>
</gene>
<dbReference type="Proteomes" id="UP000234382">
    <property type="component" value="Unassembled WGS sequence"/>
</dbReference>
<protein>
    <submittedName>
        <fullName evidence="1">Uncharacterized protein</fullName>
    </submittedName>
</protein>
<dbReference type="AlphaFoldDB" id="A0A2H1KKR4"/>
<organism evidence="1 2">
    <name type="scientific">Brevibacterium iodinum ATCC 49514</name>
    <dbReference type="NCBI Taxonomy" id="1255616"/>
    <lineage>
        <taxon>Bacteria</taxon>
        <taxon>Bacillati</taxon>
        <taxon>Actinomycetota</taxon>
        <taxon>Actinomycetes</taxon>
        <taxon>Micrococcales</taxon>
        <taxon>Brevibacteriaceae</taxon>
        <taxon>Brevibacterium</taxon>
    </lineage>
</organism>
<name>A0A2H1KKR4_9MICO</name>
<reference evidence="2" key="1">
    <citation type="submission" date="2017-03" db="EMBL/GenBank/DDBJ databases">
        <authorList>
            <person name="Monnet C."/>
        </authorList>
    </citation>
    <scope>NUCLEOTIDE SEQUENCE [LARGE SCALE GENOMIC DNA]</scope>
    <source>
        <strain evidence="2">ATCC 49514</strain>
    </source>
</reference>
<proteinExistence type="predicted"/>
<sequence length="334" mass="37779">MNSCTSKTNDLRRRSDEAKPVFSIRSLMKWHFSPRTGSPFWVASRPSLPFDPLEDVRTPEQLEMFMNWRRRSNEPEGLSLIPAGLPQKERIVRAGYQGTGLPLLERWFDLLTRWRVSGYSKPRAFEGECTLIALAPEAQFAIAVSAERARRLGTRPYLIDPDVATSREVGSSFCEELERQSWSAMLDAPVRYVSTSPSHLASLLSDAHFSRLLSRSVRHVAIYVDLEDERLALESLHAVPEHVEVSFVVSVPEAVTEFRTGLIGRDDSTFRFHGFDPYITVTTEVQSGDLNSCLEPRSDLRVTHLSRWGFLPGVRVKTRRVAYSVGCASASFEM</sequence>
<dbReference type="EMBL" id="FXYX01000039">
    <property type="protein sequence ID" value="SMY00311.1"/>
    <property type="molecule type" value="Genomic_DNA"/>
</dbReference>
<keyword evidence="2" id="KW-1185">Reference proteome</keyword>
<evidence type="ECO:0000313" key="2">
    <source>
        <dbReference type="Proteomes" id="UP000234382"/>
    </source>
</evidence>